<evidence type="ECO:0000256" key="6">
    <source>
        <dbReference type="ARBA" id="ARBA00012180"/>
    </source>
</evidence>
<dbReference type="Gene3D" id="3.30.310.10">
    <property type="entry name" value="TATA-Binding Protein"/>
    <property type="match status" value="1"/>
</dbReference>
<name>A0ABT8E447_9BACL</name>
<evidence type="ECO:0000256" key="2">
    <source>
        <dbReference type="ARBA" id="ARBA00001946"/>
    </source>
</evidence>
<evidence type="ECO:0000256" key="9">
    <source>
        <dbReference type="ARBA" id="ARBA00022722"/>
    </source>
</evidence>
<keyword evidence="12 14" id="KW-0378">Hydrolase</keyword>
<feature type="domain" description="RNase H type-2" evidence="17">
    <location>
        <begin position="95"/>
        <end position="312"/>
    </location>
</feature>
<dbReference type="PANTHER" id="PTHR10954">
    <property type="entry name" value="RIBONUCLEASE H2 SUBUNIT A"/>
    <property type="match status" value="1"/>
</dbReference>
<keyword evidence="10 14" id="KW-0479">Metal-binding</keyword>
<evidence type="ECO:0000256" key="8">
    <source>
        <dbReference type="ARBA" id="ARBA00022490"/>
    </source>
</evidence>
<evidence type="ECO:0000259" key="17">
    <source>
        <dbReference type="PROSITE" id="PS51975"/>
    </source>
</evidence>
<evidence type="ECO:0000256" key="11">
    <source>
        <dbReference type="ARBA" id="ARBA00022759"/>
    </source>
</evidence>
<evidence type="ECO:0000256" key="4">
    <source>
        <dbReference type="ARBA" id="ARBA00004496"/>
    </source>
</evidence>
<comment type="similarity">
    <text evidence="5 14">Belongs to the RNase HII family. RnhC subfamily.</text>
</comment>
<evidence type="ECO:0000256" key="13">
    <source>
        <dbReference type="ARBA" id="ARBA00022842"/>
    </source>
</evidence>
<evidence type="ECO:0000313" key="19">
    <source>
        <dbReference type="Proteomes" id="UP001168694"/>
    </source>
</evidence>
<evidence type="ECO:0000256" key="10">
    <source>
        <dbReference type="ARBA" id="ARBA00022723"/>
    </source>
</evidence>
<dbReference type="CDD" id="cd06590">
    <property type="entry name" value="RNase_HII_bacteria_HIII_like"/>
    <property type="match status" value="1"/>
</dbReference>
<evidence type="ECO:0000256" key="14">
    <source>
        <dbReference type="HAMAP-Rule" id="MF_00053"/>
    </source>
</evidence>
<keyword evidence="19" id="KW-1185">Reference proteome</keyword>
<dbReference type="EC" id="3.1.26.4" evidence="6 14"/>
<dbReference type="PIRSF" id="PIRSF037748">
    <property type="entry name" value="RnhC"/>
    <property type="match status" value="1"/>
</dbReference>
<dbReference type="SUPFAM" id="SSF53098">
    <property type="entry name" value="Ribonuclease H-like"/>
    <property type="match status" value="1"/>
</dbReference>
<organism evidence="18 19">
    <name type="scientific">Fictibacillus terranigra</name>
    <dbReference type="NCBI Taxonomy" id="3058424"/>
    <lineage>
        <taxon>Bacteria</taxon>
        <taxon>Bacillati</taxon>
        <taxon>Bacillota</taxon>
        <taxon>Bacilli</taxon>
        <taxon>Bacillales</taxon>
        <taxon>Fictibacillaceae</taxon>
        <taxon>Fictibacillus</taxon>
    </lineage>
</organism>
<dbReference type="RefSeq" id="WP_290399066.1">
    <property type="nucleotide sequence ID" value="NZ_JAUHLN010000001.1"/>
</dbReference>
<gene>
    <name evidence="14 18" type="primary">rnhC</name>
    <name evidence="18" type="ORF">QYF49_06400</name>
</gene>
<evidence type="ECO:0000256" key="12">
    <source>
        <dbReference type="ARBA" id="ARBA00022801"/>
    </source>
</evidence>
<keyword evidence="11 14" id="KW-0255">Endonuclease</keyword>
<dbReference type="PANTHER" id="PTHR10954:SF23">
    <property type="entry name" value="RIBONUCLEASE"/>
    <property type="match status" value="1"/>
</dbReference>
<dbReference type="EMBL" id="JAUHLN010000001">
    <property type="protein sequence ID" value="MDN4072664.1"/>
    <property type="molecule type" value="Genomic_DNA"/>
</dbReference>
<evidence type="ECO:0000256" key="7">
    <source>
        <dbReference type="ARBA" id="ARBA00021407"/>
    </source>
</evidence>
<dbReference type="Gene3D" id="3.30.420.10">
    <property type="entry name" value="Ribonuclease H-like superfamily/Ribonuclease H"/>
    <property type="match status" value="1"/>
</dbReference>
<dbReference type="PROSITE" id="PS51975">
    <property type="entry name" value="RNASE_H_2"/>
    <property type="match status" value="1"/>
</dbReference>
<comment type="function">
    <text evidence="3 14">Endonuclease that specifically degrades the RNA of RNA-DNA hybrids.</text>
</comment>
<comment type="cofactor">
    <cofactor evidence="2">
        <name>Mg(2+)</name>
        <dbReference type="ChEBI" id="CHEBI:18420"/>
    </cofactor>
</comment>
<feature type="binding site" evidence="14 15">
    <location>
        <position position="101"/>
    </location>
    <ligand>
        <name>a divalent metal cation</name>
        <dbReference type="ChEBI" id="CHEBI:60240"/>
    </ligand>
</feature>
<protein>
    <recommendedName>
        <fullName evidence="7 14">Ribonuclease HIII</fullName>
        <shortName evidence="14">RNase HIII</shortName>
        <ecNumber evidence="6 14">3.1.26.4</ecNumber>
    </recommendedName>
</protein>
<dbReference type="Proteomes" id="UP001168694">
    <property type="component" value="Unassembled WGS sequence"/>
</dbReference>
<keyword evidence="9 14" id="KW-0540">Nuclease</keyword>
<dbReference type="HAMAP" id="MF_00053">
    <property type="entry name" value="RNase_HIII"/>
    <property type="match status" value="1"/>
</dbReference>
<evidence type="ECO:0000256" key="16">
    <source>
        <dbReference type="SAM" id="MobiDB-lite"/>
    </source>
</evidence>
<dbReference type="InterPro" id="IPR001352">
    <property type="entry name" value="RNase_HII/HIII"/>
</dbReference>
<evidence type="ECO:0000256" key="15">
    <source>
        <dbReference type="PROSITE-ProRule" id="PRU01319"/>
    </source>
</evidence>
<evidence type="ECO:0000256" key="3">
    <source>
        <dbReference type="ARBA" id="ARBA00004065"/>
    </source>
</evidence>
<evidence type="ECO:0000256" key="1">
    <source>
        <dbReference type="ARBA" id="ARBA00000077"/>
    </source>
</evidence>
<dbReference type="InterPro" id="IPR012337">
    <property type="entry name" value="RNaseH-like_sf"/>
</dbReference>
<accession>A0ABT8E447</accession>
<keyword evidence="8 14" id="KW-0963">Cytoplasm</keyword>
<dbReference type="Pfam" id="PF11858">
    <property type="entry name" value="DUF3378"/>
    <property type="match status" value="1"/>
</dbReference>
<reference evidence="18" key="1">
    <citation type="submission" date="2023-06" db="EMBL/GenBank/DDBJ databases">
        <title>Draft Genome Sequences of Representative Paenibacillus Polymyxa, Bacillus cereus, Fictibacillus sp., and Brevibacillus agri Strains Isolated from Amazonian Dark Earth.</title>
        <authorList>
            <person name="Pellegrinetti T.A."/>
            <person name="Cunha I.C.M."/>
            <person name="Chaves M.G."/>
            <person name="Freitas A.S."/>
            <person name="Silva A.V.R."/>
            <person name="Tsai S.M."/>
            <person name="Mendes L.W."/>
        </authorList>
    </citation>
    <scope>NUCLEOTIDE SEQUENCE</scope>
    <source>
        <strain evidence="18">CENA-BCM004</strain>
    </source>
</reference>
<comment type="caution">
    <text evidence="18">The sequence shown here is derived from an EMBL/GenBank/DDBJ whole genome shotgun (WGS) entry which is preliminary data.</text>
</comment>
<keyword evidence="13 14" id="KW-0460">Magnesium</keyword>
<comment type="cofactor">
    <cofactor evidence="14 15">
        <name>Mn(2+)</name>
        <dbReference type="ChEBI" id="CHEBI:29035"/>
    </cofactor>
    <cofactor evidence="14 15">
        <name>Mg(2+)</name>
        <dbReference type="ChEBI" id="CHEBI:18420"/>
    </cofactor>
    <text evidence="14 15">Manganese or magnesium. Binds 1 divalent metal ion per monomer in the absence of substrate. May bind a second metal ion after substrate binding.</text>
</comment>
<comment type="catalytic activity">
    <reaction evidence="1 14 15">
        <text>Endonucleolytic cleavage to 5'-phosphomonoester.</text>
        <dbReference type="EC" id="3.1.26.4"/>
    </reaction>
</comment>
<evidence type="ECO:0000313" key="18">
    <source>
        <dbReference type="EMBL" id="MDN4072664.1"/>
    </source>
</evidence>
<proteinExistence type="inferred from homology"/>
<dbReference type="InterPro" id="IPR036397">
    <property type="entry name" value="RNaseH_sf"/>
</dbReference>
<feature type="binding site" evidence="14 15">
    <location>
        <position position="102"/>
    </location>
    <ligand>
        <name>a divalent metal cation</name>
        <dbReference type="ChEBI" id="CHEBI:60240"/>
    </ligand>
</feature>
<evidence type="ECO:0000256" key="5">
    <source>
        <dbReference type="ARBA" id="ARBA00008378"/>
    </source>
</evidence>
<feature type="binding site" evidence="14 15">
    <location>
        <position position="206"/>
    </location>
    <ligand>
        <name>a divalent metal cation</name>
        <dbReference type="ChEBI" id="CHEBI:60240"/>
    </ligand>
</feature>
<dbReference type="InterPro" id="IPR004641">
    <property type="entry name" value="RNase_HIII"/>
</dbReference>
<dbReference type="InterPro" id="IPR012295">
    <property type="entry name" value="TBP_dom_sf"/>
</dbReference>
<dbReference type="InterPro" id="IPR024567">
    <property type="entry name" value="RNase_HII/HIII_dom"/>
</dbReference>
<sequence length="315" mass="34230">MMANTVLKMTTQEINKLKEAYQAFIQPSSPPGSVFTAKPAGCTVTAYKSGKVLFQGKTAEMEAQKWGSAPAAPDPKPGKSKPSHAFAPPENVGTLSLIGSDEVGTGDYFGPITVVASYVPASQLELAKELGVKDSKFLNDKQIAAIAKDLLQTIPYSLLVLSNRKYNELQANGMSQGKMKALLHNKALHNMLEKTKDLHVDGILVDQFCEPGVYFNYLSRERNIVKNNVFFATKGESLHLSVAASSILARYAFIKEMDKISAKTGIEIPKGAGSKVDVKAAEMIRKYGTAYLNDIAKIHFANTKKALNLAKSKRN</sequence>
<comment type="subcellular location">
    <subcellularLocation>
        <location evidence="4 14">Cytoplasm</location>
    </subcellularLocation>
</comment>
<dbReference type="Pfam" id="PF01351">
    <property type="entry name" value="RNase_HII"/>
    <property type="match status" value="1"/>
</dbReference>
<feature type="region of interest" description="Disordered" evidence="16">
    <location>
        <begin position="64"/>
        <end position="86"/>
    </location>
</feature>
<dbReference type="InterPro" id="IPR024568">
    <property type="entry name" value="RNase_HIII_N"/>
</dbReference>
<dbReference type="CDD" id="cd14796">
    <property type="entry name" value="RNAse_HIII_N"/>
    <property type="match status" value="1"/>
</dbReference>
<dbReference type="NCBIfam" id="TIGR00716">
    <property type="entry name" value="rnhC"/>
    <property type="match status" value="1"/>
</dbReference>